<dbReference type="GO" id="GO:0004642">
    <property type="term" value="F:phosphoribosylformylglycinamidine synthase activity"/>
    <property type="evidence" value="ECO:0007669"/>
    <property type="project" value="UniProtKB-UniRule"/>
</dbReference>
<evidence type="ECO:0000256" key="6">
    <source>
        <dbReference type="HAMAP-Rule" id="MF_01926"/>
    </source>
</evidence>
<comment type="function">
    <text evidence="6">Part of the phosphoribosylformylglycinamidine synthase complex involved in the purines biosynthetic pathway. Catalyzes the ATP-dependent conversion of formylglycinamide ribonucleotide (FGAR) and glutamine to yield formylglycinamidine ribonucleotide (FGAM) and glutamate. The FGAM synthase complex is composed of three subunits. PurQ produces an ammonia molecule by converting glutamine to glutamate. PurL transfers the ammonia molecule to FGAR to form FGAM in an ATP-dependent manner. PurS interacts with PurQ and PurL and is thought to assist in the transfer of the ammonia molecule from PurQ to PurL.</text>
</comment>
<keyword evidence="1 6" id="KW-0963">Cytoplasm</keyword>
<comment type="subunit">
    <text evidence="6">Part of the FGAM synthase complex composed of 1 PurL, 1 PurQ and 2 PurS subunits.</text>
</comment>
<evidence type="ECO:0000256" key="2">
    <source>
        <dbReference type="ARBA" id="ARBA00022598"/>
    </source>
</evidence>
<keyword evidence="2 6" id="KW-0436">Ligase</keyword>
<dbReference type="UniPathway" id="UPA00074">
    <property type="reaction ID" value="UER00128"/>
</dbReference>
<dbReference type="GO" id="GO:0005737">
    <property type="term" value="C:cytoplasm"/>
    <property type="evidence" value="ECO:0007669"/>
    <property type="project" value="UniProtKB-SubCell"/>
</dbReference>
<comment type="catalytic activity">
    <reaction evidence="6">
        <text>N(2)-formyl-N(1)-(5-phospho-beta-D-ribosyl)glycinamide + L-glutamine + ATP + H2O = 2-formamido-N(1)-(5-O-phospho-beta-D-ribosyl)acetamidine + L-glutamate + ADP + phosphate + H(+)</text>
        <dbReference type="Rhea" id="RHEA:17129"/>
        <dbReference type="ChEBI" id="CHEBI:15377"/>
        <dbReference type="ChEBI" id="CHEBI:15378"/>
        <dbReference type="ChEBI" id="CHEBI:29985"/>
        <dbReference type="ChEBI" id="CHEBI:30616"/>
        <dbReference type="ChEBI" id="CHEBI:43474"/>
        <dbReference type="ChEBI" id="CHEBI:58359"/>
        <dbReference type="ChEBI" id="CHEBI:147286"/>
        <dbReference type="ChEBI" id="CHEBI:147287"/>
        <dbReference type="ChEBI" id="CHEBI:456216"/>
        <dbReference type="EC" id="6.3.5.3"/>
    </reaction>
</comment>
<dbReference type="Proteomes" id="UP000249134">
    <property type="component" value="Chromosome 1"/>
</dbReference>
<gene>
    <name evidence="7" type="primary">yexA</name>
    <name evidence="6" type="synonym">purS</name>
    <name evidence="7" type="ORF">NCTC4824_00905</name>
</gene>
<proteinExistence type="inferred from homology"/>
<dbReference type="EC" id="6.3.5.3" evidence="6"/>
<keyword evidence="5 6" id="KW-0067">ATP-binding</keyword>
<evidence type="ECO:0000256" key="3">
    <source>
        <dbReference type="ARBA" id="ARBA00022741"/>
    </source>
</evidence>
<accession>A0A2X4W3E3</accession>
<dbReference type="EMBL" id="LS483476">
    <property type="protein sequence ID" value="SQI53442.1"/>
    <property type="molecule type" value="Genomic_DNA"/>
</dbReference>
<dbReference type="RefSeq" id="WP_066135629.1">
    <property type="nucleotide sequence ID" value="NZ_CBCSGM010000001.1"/>
</dbReference>
<dbReference type="Pfam" id="PF02700">
    <property type="entry name" value="PurS"/>
    <property type="match status" value="1"/>
</dbReference>
<dbReference type="InterPro" id="IPR036604">
    <property type="entry name" value="PurS-like_sf"/>
</dbReference>
<dbReference type="NCBIfam" id="NF004630">
    <property type="entry name" value="PRK05974.1"/>
    <property type="match status" value="1"/>
</dbReference>
<keyword evidence="3 6" id="KW-0547">Nucleotide-binding</keyword>
<dbReference type="GO" id="GO:0005524">
    <property type="term" value="F:ATP binding"/>
    <property type="evidence" value="ECO:0007669"/>
    <property type="project" value="UniProtKB-UniRule"/>
</dbReference>
<organism evidence="7 8">
    <name type="scientific">Lederbergia lenta</name>
    <name type="common">Bacillus lentus</name>
    <dbReference type="NCBI Taxonomy" id="1467"/>
    <lineage>
        <taxon>Bacteria</taxon>
        <taxon>Bacillati</taxon>
        <taxon>Bacillota</taxon>
        <taxon>Bacilli</taxon>
        <taxon>Bacillales</taxon>
        <taxon>Bacillaceae</taxon>
        <taxon>Lederbergia</taxon>
    </lineage>
</organism>
<keyword evidence="4 6" id="KW-0658">Purine biosynthesis</keyword>
<dbReference type="KEGG" id="blen:NCTC4824_00905"/>
<dbReference type="PANTHER" id="PTHR34696:SF1">
    <property type="entry name" value="PHOSPHORIBOSYLFORMYLGLYCINAMIDINE SYNTHASE SUBUNIT PURS"/>
    <property type="match status" value="1"/>
</dbReference>
<evidence type="ECO:0000313" key="8">
    <source>
        <dbReference type="Proteomes" id="UP000249134"/>
    </source>
</evidence>
<dbReference type="HAMAP" id="MF_01926">
    <property type="entry name" value="PurS"/>
    <property type="match status" value="1"/>
</dbReference>
<reference evidence="7 8" key="1">
    <citation type="submission" date="2018-06" db="EMBL/GenBank/DDBJ databases">
        <authorList>
            <consortium name="Pathogen Informatics"/>
            <person name="Doyle S."/>
        </authorList>
    </citation>
    <scope>NUCLEOTIDE SEQUENCE [LARGE SCALE GENOMIC DNA]</scope>
    <source>
        <strain evidence="7 8">NCTC4824</strain>
    </source>
</reference>
<dbReference type="NCBIfam" id="TIGR00302">
    <property type="entry name" value="phosphoribosylformylglycinamidine synthase subunit PurS"/>
    <property type="match status" value="1"/>
</dbReference>
<dbReference type="PANTHER" id="PTHR34696">
    <property type="entry name" value="PHOSPHORIBOSYLFORMYLGLYCINAMIDINE SYNTHASE SUBUNIT PURS"/>
    <property type="match status" value="1"/>
</dbReference>
<evidence type="ECO:0000256" key="4">
    <source>
        <dbReference type="ARBA" id="ARBA00022755"/>
    </source>
</evidence>
<dbReference type="InterPro" id="IPR003850">
    <property type="entry name" value="PurS"/>
</dbReference>
<dbReference type="GO" id="GO:0006189">
    <property type="term" value="P:'de novo' IMP biosynthetic process"/>
    <property type="evidence" value="ECO:0007669"/>
    <property type="project" value="UniProtKB-UniRule"/>
</dbReference>
<dbReference type="SUPFAM" id="SSF82697">
    <property type="entry name" value="PurS-like"/>
    <property type="match status" value="1"/>
</dbReference>
<comment type="similarity">
    <text evidence="6">Belongs to the PurS family.</text>
</comment>
<evidence type="ECO:0000256" key="5">
    <source>
        <dbReference type="ARBA" id="ARBA00022840"/>
    </source>
</evidence>
<dbReference type="AlphaFoldDB" id="A0A2X4W3E3"/>
<comment type="subcellular location">
    <subcellularLocation>
        <location evidence="6">Cytoplasm</location>
    </subcellularLocation>
</comment>
<keyword evidence="8" id="KW-1185">Reference proteome</keyword>
<comment type="pathway">
    <text evidence="6">Purine metabolism; IMP biosynthesis via de novo pathway; 5-amino-1-(5-phospho-D-ribosyl)imidazole from N(2)-formyl-N(1)-(5-phospho-D-ribosyl)glycinamide: step 1/2.</text>
</comment>
<evidence type="ECO:0000313" key="7">
    <source>
        <dbReference type="EMBL" id="SQI53442.1"/>
    </source>
</evidence>
<protein>
    <recommendedName>
        <fullName evidence="6">Phosphoribosylformylglycinamidine synthase subunit PurS</fullName>
        <shortName evidence="6">FGAM synthase</shortName>
        <ecNumber evidence="6">6.3.5.3</ecNumber>
    </recommendedName>
    <alternativeName>
        <fullName evidence="6">Formylglycinamide ribonucleotide amidotransferase subunit III</fullName>
        <shortName evidence="6">FGAR amidotransferase III</shortName>
        <shortName evidence="6">FGAR-AT III</shortName>
    </alternativeName>
    <alternativeName>
        <fullName evidence="6">Phosphoribosylformylglycinamidine synthase subunit III</fullName>
    </alternativeName>
</protein>
<dbReference type="STRING" id="1348624.GCA_001591545_00005"/>
<name>A0A2X4W3E3_LEDLE</name>
<sequence length="84" mass="9566">MYKVKVFVTLKESVVDPQGSAATKALQNTEFPEVQDVRVGKYIELSFEKSNKDIEEAVHDICRNLLVNTVVEDYRFDIEEVGAE</sequence>
<dbReference type="Gene3D" id="3.30.1280.10">
    <property type="entry name" value="Phosphoribosylformylglycinamidine synthase subunit PurS"/>
    <property type="match status" value="1"/>
</dbReference>
<evidence type="ECO:0000256" key="1">
    <source>
        <dbReference type="ARBA" id="ARBA00022490"/>
    </source>
</evidence>